<evidence type="ECO:0000313" key="5">
    <source>
        <dbReference type="Proteomes" id="UP001345219"/>
    </source>
</evidence>
<dbReference type="CDD" id="cd04925">
    <property type="entry name" value="ACT_ACR_2"/>
    <property type="match status" value="1"/>
</dbReference>
<accession>A0AAN7JWH2</accession>
<dbReference type="InterPro" id="IPR040217">
    <property type="entry name" value="ACR1-12"/>
</dbReference>
<dbReference type="CDD" id="cd04897">
    <property type="entry name" value="ACT_ACR_3"/>
    <property type="match status" value="1"/>
</dbReference>
<evidence type="ECO:0000256" key="2">
    <source>
        <dbReference type="RuleBase" id="RU369043"/>
    </source>
</evidence>
<protein>
    <recommendedName>
        <fullName evidence="2">ACT domain-containing protein ACR</fullName>
    </recommendedName>
    <alternativeName>
        <fullName evidence="2">Protein ACT DOMAIN REPEATS</fullName>
    </alternativeName>
</protein>
<evidence type="ECO:0000259" key="3">
    <source>
        <dbReference type="PROSITE" id="PS51671"/>
    </source>
</evidence>
<dbReference type="SUPFAM" id="SSF55021">
    <property type="entry name" value="ACT-like"/>
    <property type="match status" value="3"/>
</dbReference>
<dbReference type="InterPro" id="IPR002912">
    <property type="entry name" value="ACT_dom"/>
</dbReference>
<evidence type="ECO:0000313" key="4">
    <source>
        <dbReference type="EMBL" id="KAK4754152.1"/>
    </source>
</evidence>
<dbReference type="PANTHER" id="PTHR31096">
    <property type="entry name" value="ACT DOMAIN-CONTAINING PROTEIN ACR4-RELATED"/>
    <property type="match status" value="1"/>
</dbReference>
<organism evidence="4 5">
    <name type="scientific">Trapa incisa</name>
    <dbReference type="NCBI Taxonomy" id="236973"/>
    <lineage>
        <taxon>Eukaryota</taxon>
        <taxon>Viridiplantae</taxon>
        <taxon>Streptophyta</taxon>
        <taxon>Embryophyta</taxon>
        <taxon>Tracheophyta</taxon>
        <taxon>Spermatophyta</taxon>
        <taxon>Magnoliopsida</taxon>
        <taxon>eudicotyledons</taxon>
        <taxon>Gunneridae</taxon>
        <taxon>Pentapetalae</taxon>
        <taxon>rosids</taxon>
        <taxon>malvids</taxon>
        <taxon>Myrtales</taxon>
        <taxon>Lythraceae</taxon>
        <taxon>Trapa</taxon>
    </lineage>
</organism>
<feature type="domain" description="ACT" evidence="3">
    <location>
        <begin position="361"/>
        <end position="437"/>
    </location>
</feature>
<dbReference type="PANTHER" id="PTHR31096:SF7">
    <property type="entry name" value="ACT DOMAIN-CONTAINING PROTEIN ACR1"/>
    <property type="match status" value="1"/>
</dbReference>
<proteinExistence type="predicted"/>
<dbReference type="Pfam" id="PF01842">
    <property type="entry name" value="ACT"/>
    <property type="match status" value="1"/>
</dbReference>
<dbReference type="Proteomes" id="UP001345219">
    <property type="component" value="Chromosome 2"/>
</dbReference>
<keyword evidence="5" id="KW-1185">Reference proteome</keyword>
<sequence>MMEIAYQPYIDPNYESLIERIYPPRVCIDNETCQDCTLVKVDSANKDGILLEMVQVLTDLDLVISKSYISSDGGWFMDVFHVTDQLGNKLTDEGQILYIQQALGATRSEGLPRVADRFKSRHVSTEHTALEMTGLDRPGLLSEISAVLADLECHITAAEAWTHNRRAACVIYVEDEANLGRPIVDQNHLARIEEQIENVMEAYHHYHHHSRTAGVDERPNVRVTAPVPSRTHTERRLHQLMFADGDYDQCGCCCRHDDQSITSLECAEPHVSIEGWKGKAYSVVNIKSRDRPKLLYDTVCALTDMKYVVSHAAVRSEGIMANQEYFIRHKDGFTLNEDSEKRKLTKSLIAAIERRVTQGMRVDINTHNRKGLLSDVTRALRENGLSITRAEIRTRGERAIGSFYVTDAAGEEVGPGTLELIRKEVGGSVRMVNESSGWSTPLSSSANSRMGRWGSNSSFEDHKPRISLGGLIWSKLERLSSNFSPIKL</sequence>
<name>A0AAN7JWH2_9MYRT</name>
<comment type="function">
    <text evidence="2">Binds amino acids.</text>
</comment>
<dbReference type="EMBL" id="JAXIOK010000015">
    <property type="protein sequence ID" value="KAK4754152.1"/>
    <property type="molecule type" value="Genomic_DNA"/>
</dbReference>
<dbReference type="InterPro" id="IPR045865">
    <property type="entry name" value="ACT-like_dom_sf"/>
</dbReference>
<feature type="domain" description="ACT" evidence="3">
    <location>
        <begin position="38"/>
        <end position="117"/>
    </location>
</feature>
<dbReference type="PROSITE" id="PS51671">
    <property type="entry name" value="ACT"/>
    <property type="match status" value="3"/>
</dbReference>
<dbReference type="AlphaFoldDB" id="A0AAN7JWH2"/>
<dbReference type="GO" id="GO:0016597">
    <property type="term" value="F:amino acid binding"/>
    <property type="evidence" value="ECO:0007669"/>
    <property type="project" value="UniProtKB-UniRule"/>
</dbReference>
<gene>
    <name evidence="4" type="ORF">SAY87_002256</name>
</gene>
<reference evidence="4 5" key="1">
    <citation type="journal article" date="2023" name="Hortic Res">
        <title>Pangenome of water caltrop reveals structural variations and asymmetric subgenome divergence after allopolyploidization.</title>
        <authorList>
            <person name="Zhang X."/>
            <person name="Chen Y."/>
            <person name="Wang L."/>
            <person name="Yuan Y."/>
            <person name="Fang M."/>
            <person name="Shi L."/>
            <person name="Lu R."/>
            <person name="Comes H.P."/>
            <person name="Ma Y."/>
            <person name="Chen Y."/>
            <person name="Huang G."/>
            <person name="Zhou Y."/>
            <person name="Zheng Z."/>
            <person name="Qiu Y."/>
        </authorList>
    </citation>
    <scope>NUCLEOTIDE SEQUENCE [LARGE SCALE GENOMIC DNA]</scope>
    <source>
        <tissue evidence="4">Roots</tissue>
    </source>
</reference>
<feature type="domain" description="ACT" evidence="3">
    <location>
        <begin position="129"/>
        <end position="218"/>
    </location>
</feature>
<dbReference type="Gene3D" id="3.30.70.260">
    <property type="match status" value="2"/>
</dbReference>
<comment type="caution">
    <text evidence="4">The sequence shown here is derived from an EMBL/GenBank/DDBJ whole genome shotgun (WGS) entry which is preliminary data.</text>
</comment>
<dbReference type="CDD" id="cd04895">
    <property type="entry name" value="ACT_ACR_1"/>
    <property type="match status" value="1"/>
</dbReference>
<keyword evidence="1 2" id="KW-0677">Repeat</keyword>
<evidence type="ECO:0000256" key="1">
    <source>
        <dbReference type="ARBA" id="ARBA00022737"/>
    </source>
</evidence>